<gene>
    <name evidence="3" type="ORF">BU26DRAFT_517656</name>
</gene>
<feature type="signal peptide" evidence="2">
    <location>
        <begin position="1"/>
        <end position="15"/>
    </location>
</feature>
<reference evidence="3" key="1">
    <citation type="journal article" date="2020" name="Stud. Mycol.">
        <title>101 Dothideomycetes genomes: a test case for predicting lifestyles and emergence of pathogens.</title>
        <authorList>
            <person name="Haridas S."/>
            <person name="Albert R."/>
            <person name="Binder M."/>
            <person name="Bloem J."/>
            <person name="Labutti K."/>
            <person name="Salamov A."/>
            <person name="Andreopoulos B."/>
            <person name="Baker S."/>
            <person name="Barry K."/>
            <person name="Bills G."/>
            <person name="Bluhm B."/>
            <person name="Cannon C."/>
            <person name="Castanera R."/>
            <person name="Culley D."/>
            <person name="Daum C."/>
            <person name="Ezra D."/>
            <person name="Gonzalez J."/>
            <person name="Henrissat B."/>
            <person name="Kuo A."/>
            <person name="Liang C."/>
            <person name="Lipzen A."/>
            <person name="Lutzoni F."/>
            <person name="Magnuson J."/>
            <person name="Mondo S."/>
            <person name="Nolan M."/>
            <person name="Ohm R."/>
            <person name="Pangilinan J."/>
            <person name="Park H.-J."/>
            <person name="Ramirez L."/>
            <person name="Alfaro M."/>
            <person name="Sun H."/>
            <person name="Tritt A."/>
            <person name="Yoshinaga Y."/>
            <person name="Zwiers L.-H."/>
            <person name="Turgeon B."/>
            <person name="Goodwin S."/>
            <person name="Spatafora J."/>
            <person name="Crous P."/>
            <person name="Grigoriev I."/>
        </authorList>
    </citation>
    <scope>NUCLEOTIDE SEQUENCE</scope>
    <source>
        <strain evidence="3">CBS 122368</strain>
    </source>
</reference>
<keyword evidence="4" id="KW-1185">Reference proteome</keyword>
<dbReference type="RefSeq" id="XP_033685883.1">
    <property type="nucleotide sequence ID" value="XM_033828624.1"/>
</dbReference>
<evidence type="ECO:0000256" key="2">
    <source>
        <dbReference type="SAM" id="SignalP"/>
    </source>
</evidence>
<evidence type="ECO:0000313" key="3">
    <source>
        <dbReference type="EMBL" id="KAF2250879.1"/>
    </source>
</evidence>
<keyword evidence="2" id="KW-0732">Signal</keyword>
<evidence type="ECO:0000313" key="4">
    <source>
        <dbReference type="Proteomes" id="UP000800094"/>
    </source>
</evidence>
<dbReference type="Proteomes" id="UP000800094">
    <property type="component" value="Unassembled WGS sequence"/>
</dbReference>
<protein>
    <submittedName>
        <fullName evidence="3">Uncharacterized protein</fullName>
    </submittedName>
</protein>
<accession>A0A6A6IKY8</accession>
<dbReference type="AlphaFoldDB" id="A0A6A6IKY8"/>
<proteinExistence type="predicted"/>
<name>A0A6A6IKY8_9PLEO</name>
<dbReference type="GeneID" id="54581954"/>
<feature type="compositionally biased region" description="Low complexity" evidence="1">
    <location>
        <begin position="29"/>
        <end position="52"/>
    </location>
</feature>
<evidence type="ECO:0000256" key="1">
    <source>
        <dbReference type="SAM" id="MobiDB-lite"/>
    </source>
</evidence>
<organism evidence="3 4">
    <name type="scientific">Trematosphaeria pertusa</name>
    <dbReference type="NCBI Taxonomy" id="390896"/>
    <lineage>
        <taxon>Eukaryota</taxon>
        <taxon>Fungi</taxon>
        <taxon>Dikarya</taxon>
        <taxon>Ascomycota</taxon>
        <taxon>Pezizomycotina</taxon>
        <taxon>Dothideomycetes</taxon>
        <taxon>Pleosporomycetidae</taxon>
        <taxon>Pleosporales</taxon>
        <taxon>Massarineae</taxon>
        <taxon>Trematosphaeriaceae</taxon>
        <taxon>Trematosphaeria</taxon>
    </lineage>
</organism>
<feature type="region of interest" description="Disordered" evidence="1">
    <location>
        <begin position="25"/>
        <end position="52"/>
    </location>
</feature>
<feature type="chain" id="PRO_5025548170" evidence="2">
    <location>
        <begin position="16"/>
        <end position="177"/>
    </location>
</feature>
<sequence>MASLLTTLFISISISIPFQLAPLTPPRPSSNLNSQLLSPRPTPRTAPLLRSTPLTSMHARTYTLIPSHHSLPPPPNTLPFALRNLSPQPPSTSGAVPVVLHAPPYHLCISSCTPRPRRVRPVGAFHARHPTRCRRVQPRSLVRQQRQATTCPRPAHFKHHDRWKFSLLFDGAIGPGD</sequence>
<dbReference type="EMBL" id="ML987193">
    <property type="protein sequence ID" value="KAF2250879.1"/>
    <property type="molecule type" value="Genomic_DNA"/>
</dbReference>